<dbReference type="InterPro" id="IPR001810">
    <property type="entry name" value="F-box_dom"/>
</dbReference>
<evidence type="ECO:0000259" key="1">
    <source>
        <dbReference type="PROSITE" id="PS50181"/>
    </source>
</evidence>
<accession>A0A9W7SI99</accession>
<gene>
    <name evidence="2" type="ORF">Tdes44962_MAKER01048</name>
</gene>
<dbReference type="PROSITE" id="PS50181">
    <property type="entry name" value="FBOX"/>
    <property type="match status" value="1"/>
</dbReference>
<dbReference type="SUPFAM" id="SSF81383">
    <property type="entry name" value="F-box domain"/>
    <property type="match status" value="1"/>
</dbReference>
<evidence type="ECO:0000313" key="2">
    <source>
        <dbReference type="EMBL" id="KAH9810076.1"/>
    </source>
</evidence>
<dbReference type="AlphaFoldDB" id="A0A9W7SI99"/>
<sequence length="324" mass="36906">MQLSARNLGGLPPELLVEILSHVRVLDIVNMRRLNKDYHRFVQDYQDQLGDRIMAQERHRLATDLGALDFDGVDILTAVQRYLGVRKTHLYGRFDTVDAIDEALTLGRLYADCNANPWHKLSYADQDKVTARLQYPAVGPAAKVFVEQLLIRMNLAWRTVCPAPRVKADDMQGTLEACAVDLGGGRVAEMFEAAQELGRCGVACDDIHPVAGADNSIRIAELDAMLHRHSRHYSTLPHIKAYFWNWKNEAFESLNLPKISEKGVWPTFTWPTDYSRREKKLRSWELLCDWYKFGCTPCKLQMAAVLEDASLGLKMDGKDFMHEE</sequence>
<proteinExistence type="predicted"/>
<comment type="caution">
    <text evidence="2">The sequence shown here is derived from an EMBL/GenBank/DDBJ whole genome shotgun (WGS) entry which is preliminary data.</text>
</comment>
<dbReference type="Pfam" id="PF00646">
    <property type="entry name" value="F-box"/>
    <property type="match status" value="1"/>
</dbReference>
<dbReference type="EMBL" id="RIBY02002533">
    <property type="protein sequence ID" value="KAH9810076.1"/>
    <property type="molecule type" value="Genomic_DNA"/>
</dbReference>
<name>A0A9W7SI99_9PEZI</name>
<reference evidence="2 3" key="2">
    <citation type="journal article" date="2021" name="Curr. Genet.">
        <title>Genetic response to nitrogen starvation in the aggressive Eucalyptus foliar pathogen Teratosphaeria destructans.</title>
        <authorList>
            <person name="Havenga M."/>
            <person name="Wingfield B.D."/>
            <person name="Wingfield M.J."/>
            <person name="Dreyer L.L."/>
            <person name="Roets F."/>
            <person name="Aylward J."/>
        </authorList>
    </citation>
    <scope>NUCLEOTIDE SEQUENCE [LARGE SCALE GENOMIC DNA]</scope>
    <source>
        <strain evidence="2">CMW44962</strain>
    </source>
</reference>
<keyword evidence="3" id="KW-1185">Reference proteome</keyword>
<feature type="domain" description="F-box" evidence="1">
    <location>
        <begin position="5"/>
        <end position="53"/>
    </location>
</feature>
<reference evidence="2 3" key="1">
    <citation type="journal article" date="2018" name="IMA Fungus">
        <title>IMA Genome-F 10: Nine draft genome sequences of Claviceps purpurea s.lat., including C. arundinis, C. humidiphila, and C. cf. spartinae, pseudomolecules for the pitch canker pathogen Fusarium circinatum, draft genome of Davidsoniella eucalypti, Grosmannia galeiformis, Quambalaria eucalypti, and Teratosphaeria destructans.</title>
        <authorList>
            <person name="Wingfield B.D."/>
            <person name="Liu M."/>
            <person name="Nguyen H.D."/>
            <person name="Lane F.A."/>
            <person name="Morgan S.W."/>
            <person name="De Vos L."/>
            <person name="Wilken P.M."/>
            <person name="Duong T.A."/>
            <person name="Aylward J."/>
            <person name="Coetzee M.P."/>
            <person name="Dadej K."/>
            <person name="De Beer Z.W."/>
            <person name="Findlay W."/>
            <person name="Havenga M."/>
            <person name="Kolarik M."/>
            <person name="Menzies J.G."/>
            <person name="Naidoo K."/>
            <person name="Pochopski O."/>
            <person name="Shoukouhi P."/>
            <person name="Santana Q.C."/>
            <person name="Seifert K.A."/>
            <person name="Soal N."/>
            <person name="Steenkamp E.T."/>
            <person name="Tatham C.T."/>
            <person name="van der Nest M.A."/>
            <person name="Wingfield M.J."/>
        </authorList>
    </citation>
    <scope>NUCLEOTIDE SEQUENCE [LARGE SCALE GENOMIC DNA]</scope>
    <source>
        <strain evidence="2">CMW44962</strain>
    </source>
</reference>
<protein>
    <recommendedName>
        <fullName evidence="1">F-box domain-containing protein</fullName>
    </recommendedName>
</protein>
<organism evidence="2 3">
    <name type="scientific">Teratosphaeria destructans</name>
    <dbReference type="NCBI Taxonomy" id="418781"/>
    <lineage>
        <taxon>Eukaryota</taxon>
        <taxon>Fungi</taxon>
        <taxon>Dikarya</taxon>
        <taxon>Ascomycota</taxon>
        <taxon>Pezizomycotina</taxon>
        <taxon>Dothideomycetes</taxon>
        <taxon>Dothideomycetidae</taxon>
        <taxon>Mycosphaerellales</taxon>
        <taxon>Teratosphaeriaceae</taxon>
        <taxon>Teratosphaeria</taxon>
    </lineage>
</organism>
<evidence type="ECO:0000313" key="3">
    <source>
        <dbReference type="Proteomes" id="UP001138500"/>
    </source>
</evidence>
<dbReference type="CDD" id="cd09917">
    <property type="entry name" value="F-box_SF"/>
    <property type="match status" value="1"/>
</dbReference>
<dbReference type="InterPro" id="IPR036047">
    <property type="entry name" value="F-box-like_dom_sf"/>
</dbReference>
<dbReference type="Proteomes" id="UP001138500">
    <property type="component" value="Unassembled WGS sequence"/>
</dbReference>